<evidence type="ECO:0000256" key="1">
    <source>
        <dbReference type="ARBA" id="ARBA00009431"/>
    </source>
</evidence>
<dbReference type="Pfam" id="PF00450">
    <property type="entry name" value="Peptidase_S10"/>
    <property type="match status" value="1"/>
</dbReference>
<dbReference type="eggNOG" id="KOG1282">
    <property type="taxonomic scope" value="Eukaryota"/>
</dbReference>
<evidence type="ECO:0000256" key="2">
    <source>
        <dbReference type="ARBA" id="ARBA00022645"/>
    </source>
</evidence>
<dbReference type="InterPro" id="IPR029058">
    <property type="entry name" value="AB_hydrolase_fold"/>
</dbReference>
<dbReference type="PANTHER" id="PTHR11802">
    <property type="entry name" value="SERINE PROTEASE FAMILY S10 SERINE CARBOXYPEPTIDASE"/>
    <property type="match status" value="1"/>
</dbReference>
<dbReference type="GeneID" id="8856184"/>
<dbReference type="InParanoid" id="D2W1W5"/>
<dbReference type="OrthoDB" id="443318at2759"/>
<dbReference type="EC" id="3.4.16.-" evidence="5"/>
<dbReference type="PANTHER" id="PTHR11802:SF201">
    <property type="entry name" value="CARBOXYPEPTIDASE"/>
    <property type="match status" value="1"/>
</dbReference>
<dbReference type="PRINTS" id="PR00724">
    <property type="entry name" value="CRBOXYPTASEC"/>
</dbReference>
<comment type="similarity">
    <text evidence="1 5">Belongs to the peptidase S10 family.</text>
</comment>
<proteinExistence type="inferred from homology"/>
<dbReference type="OMA" id="FNTNIMY"/>
<gene>
    <name evidence="6" type="ORF">NAEGRDRAFT_82047</name>
</gene>
<feature type="signal peptide" evidence="5">
    <location>
        <begin position="1"/>
        <end position="23"/>
    </location>
</feature>
<dbReference type="PROSITE" id="PS00131">
    <property type="entry name" value="CARBOXYPEPT_SER_SER"/>
    <property type="match status" value="1"/>
</dbReference>
<dbReference type="EMBL" id="GG738923">
    <property type="protein sequence ID" value="EFC36935.1"/>
    <property type="molecule type" value="Genomic_DNA"/>
</dbReference>
<organism evidence="7">
    <name type="scientific">Naegleria gruberi</name>
    <name type="common">Amoeba</name>
    <dbReference type="NCBI Taxonomy" id="5762"/>
    <lineage>
        <taxon>Eukaryota</taxon>
        <taxon>Discoba</taxon>
        <taxon>Heterolobosea</taxon>
        <taxon>Tetramitia</taxon>
        <taxon>Eutetramitia</taxon>
        <taxon>Vahlkampfiidae</taxon>
        <taxon>Naegleria</taxon>
    </lineage>
</organism>
<dbReference type="GO" id="GO:0006508">
    <property type="term" value="P:proteolysis"/>
    <property type="evidence" value="ECO:0007669"/>
    <property type="project" value="UniProtKB-KW"/>
</dbReference>
<dbReference type="FunFam" id="3.40.50.1820:FF:000335">
    <property type="entry name" value="Carboxypeptidase"/>
    <property type="match status" value="1"/>
</dbReference>
<dbReference type="InterPro" id="IPR018202">
    <property type="entry name" value="Ser_caboxypep_ser_AS"/>
</dbReference>
<dbReference type="GO" id="GO:0031647">
    <property type="term" value="P:regulation of protein stability"/>
    <property type="evidence" value="ECO:0007669"/>
    <property type="project" value="UniProtKB-ARBA"/>
</dbReference>
<reference evidence="6 7" key="1">
    <citation type="journal article" date="2010" name="Cell">
        <title>The genome of Naegleria gruberi illuminates early eukaryotic versatility.</title>
        <authorList>
            <person name="Fritz-Laylin L.K."/>
            <person name="Prochnik S.E."/>
            <person name="Ginger M.L."/>
            <person name="Dacks J.B."/>
            <person name="Carpenter M.L."/>
            <person name="Field M.C."/>
            <person name="Kuo A."/>
            <person name="Paredez A."/>
            <person name="Chapman J."/>
            <person name="Pham J."/>
            <person name="Shu S."/>
            <person name="Neupane R."/>
            <person name="Cipriano M."/>
            <person name="Mancuso J."/>
            <person name="Tu H."/>
            <person name="Salamov A."/>
            <person name="Lindquist E."/>
            <person name="Shapiro H."/>
            <person name="Lucas S."/>
            <person name="Grigoriev I.V."/>
            <person name="Cande W.Z."/>
            <person name="Fulton C."/>
            <person name="Rokhsar D.S."/>
            <person name="Dawson S.C."/>
        </authorList>
    </citation>
    <scope>NUCLEOTIDE SEQUENCE [LARGE SCALE GENOMIC DNA]</scope>
    <source>
        <strain evidence="6 7">NEG-M</strain>
    </source>
</reference>
<dbReference type="KEGG" id="ngr:NAEGRDRAFT_82047"/>
<dbReference type="VEuPathDB" id="AmoebaDB:NAEGRDRAFT_82047"/>
<dbReference type="Proteomes" id="UP000006671">
    <property type="component" value="Unassembled WGS sequence"/>
</dbReference>
<dbReference type="GO" id="GO:0004185">
    <property type="term" value="F:serine-type carboxypeptidase activity"/>
    <property type="evidence" value="ECO:0007669"/>
    <property type="project" value="UniProtKB-UniRule"/>
</dbReference>
<evidence type="ECO:0000256" key="3">
    <source>
        <dbReference type="ARBA" id="ARBA00022670"/>
    </source>
</evidence>
<dbReference type="Gene3D" id="3.40.50.1820">
    <property type="entry name" value="alpha/beta hydrolase"/>
    <property type="match status" value="1"/>
</dbReference>
<evidence type="ECO:0000256" key="4">
    <source>
        <dbReference type="ARBA" id="ARBA00022801"/>
    </source>
</evidence>
<evidence type="ECO:0000313" key="7">
    <source>
        <dbReference type="Proteomes" id="UP000006671"/>
    </source>
</evidence>
<dbReference type="RefSeq" id="XP_002669679.1">
    <property type="nucleotide sequence ID" value="XM_002669633.1"/>
</dbReference>
<dbReference type="Gene3D" id="3.40.50.12670">
    <property type="match status" value="1"/>
</dbReference>
<keyword evidence="3 5" id="KW-0645">Protease</keyword>
<keyword evidence="5" id="KW-0732">Signal</keyword>
<keyword evidence="2 5" id="KW-0121">Carboxypeptidase</keyword>
<dbReference type="AlphaFoldDB" id="D2W1W5"/>
<dbReference type="InterPro" id="IPR001563">
    <property type="entry name" value="Peptidase_S10"/>
</dbReference>
<accession>D2W1W5</accession>
<keyword evidence="7" id="KW-1185">Reference proteome</keyword>
<keyword evidence="4 5" id="KW-0378">Hydrolase</keyword>
<evidence type="ECO:0000313" key="6">
    <source>
        <dbReference type="EMBL" id="EFC36935.1"/>
    </source>
</evidence>
<sequence>MVRSSSLIVMAMILIIATANVMSLTPTPVRNVPGFVGDIKFAQYAGFVPVNVTAQRNLFYWFVESQNNPSTDPVVLWMNGGPGCSSLDGFVTEHGPFLLNDGQTLRENEYSWNKRVNMIYLESPFEVGYSYSVQKDLVWNDVKSADDVVKFLHTFFFELFPQFAKNPFYIAAESYGGHYGPTSAVAVLRSGYPFNLKGFIVANGIMDDREDTNSIPIFMYQHSLISKSAYDEGLAKCRGDFYANQQLPECADVISNYYTSIVGINPYDIYDKCVGDVGPFDAATSNTDILKQNGWFKTLTKKQPYDTKIHPLFTLSQRVGSGAPCLAYKPQEYWFNLPQVKAALNANSMPAGHKWQMCNDVVNGNYNRTYSSMIPFYQELLSKGIRGLFVSGDVDLAVNSLGSQNGIYALMKTMNGSIKTPFTSWSTNKQVTGFYQIWSAGSTTLTFKTVKGAGHMIPMKYPALSQKAFYDFVFA</sequence>
<name>D2W1W5_NAEGR</name>
<evidence type="ECO:0000256" key="5">
    <source>
        <dbReference type="RuleBase" id="RU361156"/>
    </source>
</evidence>
<feature type="chain" id="PRO_5006523391" description="Carboxypeptidase" evidence="5">
    <location>
        <begin position="24"/>
        <end position="475"/>
    </location>
</feature>
<dbReference type="SUPFAM" id="SSF53474">
    <property type="entry name" value="alpha/beta-Hydrolases"/>
    <property type="match status" value="1"/>
</dbReference>
<dbReference type="GO" id="GO:1904715">
    <property type="term" value="P:negative regulation of chaperone-mediated autophagy"/>
    <property type="evidence" value="ECO:0007669"/>
    <property type="project" value="UniProtKB-ARBA"/>
</dbReference>
<protein>
    <recommendedName>
        <fullName evidence="5">Carboxypeptidase</fullName>
        <ecNumber evidence="5">3.4.16.-</ecNumber>
    </recommendedName>
</protein>